<evidence type="ECO:0000259" key="1">
    <source>
        <dbReference type="PROSITE" id="PS50011"/>
    </source>
</evidence>
<dbReference type="PANTHER" id="PTHR37542:SF3">
    <property type="entry name" value="PRION-INHIBITION AND PROPAGATION HELO DOMAIN-CONTAINING PROTEIN"/>
    <property type="match status" value="1"/>
</dbReference>
<keyword evidence="3" id="KW-1185">Reference proteome</keyword>
<proteinExistence type="predicted"/>
<dbReference type="SUPFAM" id="SSF56112">
    <property type="entry name" value="Protein kinase-like (PK-like)"/>
    <property type="match status" value="1"/>
</dbReference>
<sequence>MEVTGQPPPRELGLDQVFPDPTNVEETEKKVVDIVAIHGLDTRSPTTWIAWKIDGDRNSGDVHWLKDEEMLPKFLPNCRMLTYDWNANIDKDAETESLLGHADKLLLKLSIEISKQKKRRPILFVASCFGGLLLAKVSIDHDREGNGSDNRKALLLASEPFGEYQDIYSLTIGAIFLGTPFQGTHEGFCTAADLRVSVAMASGAATTKELLAYLESEPNERNELDQLVERFSIMINHDDFKIPIRCFYETQPTDFTKIIKDLPSSFVKRLGGMEQGILVPKSSASLRGHAAHSLSTRHSMLSKFSGPKQDAFETVYFIMSKLVDNGLAKRQGQTLQRDQMGWSIARWMKQCRLNKSDGEIDALVWKARKLGGLADSQEQHPGSIMNDFSPTTRLKVQRGLQGLNFALGIIGTAATHAEALLKSDTDIFNTDVSINLVHDIEIKVNDICDNFEDEILLNPKVNLDKALRDDVAAAVEAKQSISLRQSILDPIGDSDVEELTENSIQFSAADLSKPVRDRFTFGAIAGKRVLVESFSYKPLDNSTEPSPQTLYMVKRMVSRLSNSRRTSRYVLPCVGYVENRYTKQIGIVFEVGESVESTQRPAPLTALYSKEARSPLGFRIRLAYSLAVALDGLHRVGWVHKEFKSPNLIFLADKPYTISPDIKTASAVRPYAGAPYLFGFEWSRPEDAETDMTSDFSKKSNAYRHPDRWGRPRVKFSKAHDIYSLGVVLLELVFWKNIIETKVMTTADGRDDPDEIKGQMLKFLRKDAPHMVGQAFAGVIETCLTFEEATRGYDELAAHQEFRAKVLDVLRRLADTKI</sequence>
<dbReference type="KEGG" id="fmu:J7337_009205"/>
<dbReference type="InterPro" id="IPR000719">
    <property type="entry name" value="Prot_kinase_dom"/>
</dbReference>
<protein>
    <recommendedName>
        <fullName evidence="1">Protein kinase domain-containing protein</fullName>
    </recommendedName>
</protein>
<organism evidence="2 3">
    <name type="scientific">Fusarium musae</name>
    <dbReference type="NCBI Taxonomy" id="1042133"/>
    <lineage>
        <taxon>Eukaryota</taxon>
        <taxon>Fungi</taxon>
        <taxon>Dikarya</taxon>
        <taxon>Ascomycota</taxon>
        <taxon>Pezizomycotina</taxon>
        <taxon>Sordariomycetes</taxon>
        <taxon>Hypocreomycetidae</taxon>
        <taxon>Hypocreales</taxon>
        <taxon>Nectriaceae</taxon>
        <taxon>Fusarium</taxon>
    </lineage>
</organism>
<dbReference type="Proteomes" id="UP000827133">
    <property type="component" value="Unassembled WGS sequence"/>
</dbReference>
<comment type="caution">
    <text evidence="2">The sequence shown here is derived from an EMBL/GenBank/DDBJ whole genome shotgun (WGS) entry which is preliminary data.</text>
</comment>
<evidence type="ECO:0000313" key="2">
    <source>
        <dbReference type="EMBL" id="KAG9498400.1"/>
    </source>
</evidence>
<dbReference type="AlphaFoldDB" id="A0A9P8DAK6"/>
<dbReference type="Gene3D" id="1.10.510.10">
    <property type="entry name" value="Transferase(Phosphotransferase) domain 1"/>
    <property type="match status" value="1"/>
</dbReference>
<dbReference type="RefSeq" id="XP_044677400.1">
    <property type="nucleotide sequence ID" value="XM_044826806.1"/>
</dbReference>
<evidence type="ECO:0000313" key="3">
    <source>
        <dbReference type="Proteomes" id="UP000827133"/>
    </source>
</evidence>
<dbReference type="EMBL" id="JAHBCI010000007">
    <property type="protein sequence ID" value="KAG9498400.1"/>
    <property type="molecule type" value="Genomic_DNA"/>
</dbReference>
<gene>
    <name evidence="2" type="ORF">J7337_009205</name>
</gene>
<feature type="domain" description="Protein kinase" evidence="1">
    <location>
        <begin position="485"/>
        <end position="802"/>
    </location>
</feature>
<dbReference type="PANTHER" id="PTHR37542">
    <property type="entry name" value="HELO DOMAIN-CONTAINING PROTEIN-RELATED"/>
    <property type="match status" value="1"/>
</dbReference>
<name>A0A9P8DAK6_9HYPO</name>
<accession>A0A9P8DAK6</accession>
<dbReference type="GO" id="GO:0005524">
    <property type="term" value="F:ATP binding"/>
    <property type="evidence" value="ECO:0007669"/>
    <property type="project" value="InterPro"/>
</dbReference>
<reference evidence="2" key="1">
    <citation type="journal article" date="2021" name="Mol. Plant Microbe Interact.">
        <title>Telomere to telomere genome assembly of Fusarium musae F31, causal agent of crown rot disease of banana.</title>
        <authorList>
            <person name="Degradi L."/>
            <person name="Tava V."/>
            <person name="Kunova A."/>
            <person name="Cortesi P."/>
            <person name="Saracchi M."/>
            <person name="Pasquali M."/>
        </authorList>
    </citation>
    <scope>NUCLEOTIDE SEQUENCE</scope>
    <source>
        <strain evidence="2">F31</strain>
    </source>
</reference>
<dbReference type="PROSITE" id="PS50011">
    <property type="entry name" value="PROTEIN_KINASE_DOM"/>
    <property type="match status" value="1"/>
</dbReference>
<dbReference type="GeneID" id="68317061"/>
<dbReference type="InterPro" id="IPR011009">
    <property type="entry name" value="Kinase-like_dom_sf"/>
</dbReference>
<dbReference type="GO" id="GO:0004672">
    <property type="term" value="F:protein kinase activity"/>
    <property type="evidence" value="ECO:0007669"/>
    <property type="project" value="InterPro"/>
</dbReference>